<reference evidence="3 4" key="1">
    <citation type="submission" date="2018-08" db="EMBL/GenBank/DDBJ databases">
        <title>Chitinophagaceae sp. K23C18032701, a novel bacterium isolated from forest soil.</title>
        <authorList>
            <person name="Wang C."/>
        </authorList>
    </citation>
    <scope>NUCLEOTIDE SEQUENCE [LARGE SCALE GENOMIC DNA]</scope>
    <source>
        <strain evidence="3 4">K23C18032701</strain>
    </source>
</reference>
<dbReference type="EMBL" id="QTJU01000006">
    <property type="protein sequence ID" value="RFM26997.1"/>
    <property type="molecule type" value="Genomic_DNA"/>
</dbReference>
<name>A0A3E1NGI3_9BACT</name>
<dbReference type="OrthoDB" id="674774at2"/>
<dbReference type="Gene3D" id="1.10.260.40">
    <property type="entry name" value="lambda repressor-like DNA-binding domains"/>
    <property type="match status" value="1"/>
</dbReference>
<dbReference type="AlphaFoldDB" id="A0A3E1NGI3"/>
<dbReference type="Proteomes" id="UP000261284">
    <property type="component" value="Unassembled WGS sequence"/>
</dbReference>
<dbReference type="PROSITE" id="PS50943">
    <property type="entry name" value="HTH_CROC1"/>
    <property type="match status" value="1"/>
</dbReference>
<keyword evidence="1" id="KW-0175">Coiled coil</keyword>
<evidence type="ECO:0000313" key="3">
    <source>
        <dbReference type="EMBL" id="RFM26997.1"/>
    </source>
</evidence>
<organism evidence="3 4">
    <name type="scientific">Deminuibacter soli</name>
    <dbReference type="NCBI Taxonomy" id="2291815"/>
    <lineage>
        <taxon>Bacteria</taxon>
        <taxon>Pseudomonadati</taxon>
        <taxon>Bacteroidota</taxon>
        <taxon>Chitinophagia</taxon>
        <taxon>Chitinophagales</taxon>
        <taxon>Chitinophagaceae</taxon>
        <taxon>Deminuibacter</taxon>
    </lineage>
</organism>
<proteinExistence type="predicted"/>
<comment type="caution">
    <text evidence="3">The sequence shown here is derived from an EMBL/GenBank/DDBJ whole genome shotgun (WGS) entry which is preliminary data.</text>
</comment>
<dbReference type="GO" id="GO:0003677">
    <property type="term" value="F:DNA binding"/>
    <property type="evidence" value="ECO:0007669"/>
    <property type="project" value="InterPro"/>
</dbReference>
<dbReference type="RefSeq" id="WP_116848305.1">
    <property type="nucleotide sequence ID" value="NZ_QTJU01000006.1"/>
</dbReference>
<evidence type="ECO:0000313" key="4">
    <source>
        <dbReference type="Proteomes" id="UP000261284"/>
    </source>
</evidence>
<gene>
    <name evidence="3" type="ORF">DXN05_16070</name>
</gene>
<dbReference type="InterPro" id="IPR010982">
    <property type="entry name" value="Lambda_DNA-bd_dom_sf"/>
</dbReference>
<protein>
    <submittedName>
        <fullName evidence="3">XRE family transcriptional regulator</fullName>
    </submittedName>
</protein>
<accession>A0A3E1NGI3</accession>
<feature type="coiled-coil region" evidence="1">
    <location>
        <begin position="109"/>
        <end position="136"/>
    </location>
</feature>
<evidence type="ECO:0000259" key="2">
    <source>
        <dbReference type="PROSITE" id="PS50943"/>
    </source>
</evidence>
<dbReference type="SUPFAM" id="SSF47413">
    <property type="entry name" value="lambda repressor-like DNA-binding domains"/>
    <property type="match status" value="1"/>
</dbReference>
<evidence type="ECO:0000256" key="1">
    <source>
        <dbReference type="SAM" id="Coils"/>
    </source>
</evidence>
<sequence>MTNTDMPNKVHEGRNIKRFREMLGIKQEGLAFELGEDWNQKKVSLLEQKETIEVDILEQVAKILKVTPEAIQKFNEDYAVQIISNTFNDQSVLNGYNFQPTFNPIDKIVQLYNEKVELYERMLKEKNEMIDRLSDLKKG</sequence>
<dbReference type="CDD" id="cd00093">
    <property type="entry name" value="HTH_XRE"/>
    <property type="match status" value="1"/>
</dbReference>
<dbReference type="InterPro" id="IPR001387">
    <property type="entry name" value="Cro/C1-type_HTH"/>
</dbReference>
<feature type="domain" description="HTH cro/C1-type" evidence="2">
    <location>
        <begin position="16"/>
        <end position="71"/>
    </location>
</feature>
<keyword evidence="4" id="KW-1185">Reference proteome</keyword>